<feature type="active site" description="Proton acceptor" evidence="8">
    <location>
        <position position="241"/>
    </location>
</feature>
<keyword evidence="8" id="KW-0464">Manganese</keyword>
<dbReference type="NCBIfam" id="NF000658">
    <property type="entry name" value="PRK00029.1"/>
    <property type="match status" value="1"/>
</dbReference>
<feature type="binding site" evidence="8">
    <location>
        <position position="114"/>
    </location>
    <ligand>
        <name>ATP</name>
        <dbReference type="ChEBI" id="CHEBI:30616"/>
    </ligand>
</feature>
<feature type="binding site" evidence="8">
    <location>
        <position position="165"/>
    </location>
    <ligand>
        <name>ATP</name>
        <dbReference type="ChEBI" id="CHEBI:30616"/>
    </ligand>
</feature>
<sequence>MKLEHHFASLGEAFSSETLIQPLLEQRLVEFNQPLAAFLSVDIKSPETKRILSGELPQKSSLSMVYAGHQFGGFSPQLGDGRGVLLGEVYGQDGLLYDLHMKGAGPTPFSRRGDGRAVLRSCMREYLASEAMTALAVPSSRALALYDSREAVYRETPEAGAMLLRTAHGHIRFGHFEYFFYQGKHAELDQLIDYCLTHYYPDCLAAELPLVSMLTEVVKLTARLIAKWQAVGFQHGVMNTDNFSFTGETIDYGPYGFMEDYEPNWVCNHSDHEGRYAFSRQPGVGLWNLNCLMRCFSKYLERDQLIAILQCYEPELQSHYDTLMMQKMGLDSVEVMQDLVPDLLTILAAEKLDYTVFFRLLSHLEANDCEPLLDEVVDRERLRTWVERYQAARLAMVDVDWSQTSFDMLKVNPKFTLRNYLAHEAILAAERGDYLPFRRLLNVLNSPFEEHPESNVLAQRAPEWGKSLEVSCSS</sequence>
<evidence type="ECO:0000256" key="3">
    <source>
        <dbReference type="ARBA" id="ARBA00022695"/>
    </source>
</evidence>
<evidence type="ECO:0000256" key="7">
    <source>
        <dbReference type="ARBA" id="ARBA00022842"/>
    </source>
</evidence>
<evidence type="ECO:0000256" key="1">
    <source>
        <dbReference type="ARBA" id="ARBA00009747"/>
    </source>
</evidence>
<dbReference type="PANTHER" id="PTHR32057:SF14">
    <property type="entry name" value="PROTEIN ADENYLYLTRANSFERASE SELO, MITOCHONDRIAL"/>
    <property type="match status" value="1"/>
</dbReference>
<comment type="catalytic activity">
    <reaction evidence="8">
        <text>L-seryl-[protein] + ATP = 3-O-(5'-adenylyl)-L-seryl-[protein] + diphosphate</text>
        <dbReference type="Rhea" id="RHEA:58120"/>
        <dbReference type="Rhea" id="RHEA-COMP:9863"/>
        <dbReference type="Rhea" id="RHEA-COMP:15073"/>
        <dbReference type="ChEBI" id="CHEBI:29999"/>
        <dbReference type="ChEBI" id="CHEBI:30616"/>
        <dbReference type="ChEBI" id="CHEBI:33019"/>
        <dbReference type="ChEBI" id="CHEBI:142516"/>
        <dbReference type="EC" id="2.7.7.108"/>
    </reaction>
</comment>
<dbReference type="EC" id="2.7.7.-" evidence="8"/>
<evidence type="ECO:0000256" key="5">
    <source>
        <dbReference type="ARBA" id="ARBA00022741"/>
    </source>
</evidence>
<keyword evidence="4 8" id="KW-0479">Metal-binding</keyword>
<comment type="function">
    <text evidence="8">Nucleotidyltransferase involved in the post-translational modification of proteins. It can catalyze the addition of adenosine monophosphate (AMP) or uridine monophosphate (UMP) to a protein, resulting in modifications known as AMPylation and UMPylation.</text>
</comment>
<comment type="catalytic activity">
    <reaction evidence="8">
        <text>L-histidyl-[protein] + UTP = N(tele)-(5'-uridylyl)-L-histidyl-[protein] + diphosphate</text>
        <dbReference type="Rhea" id="RHEA:83891"/>
        <dbReference type="Rhea" id="RHEA-COMP:9745"/>
        <dbReference type="Rhea" id="RHEA-COMP:20239"/>
        <dbReference type="ChEBI" id="CHEBI:29979"/>
        <dbReference type="ChEBI" id="CHEBI:33019"/>
        <dbReference type="ChEBI" id="CHEBI:46398"/>
        <dbReference type="ChEBI" id="CHEBI:233474"/>
    </reaction>
</comment>
<feature type="binding site" evidence="8">
    <location>
        <position position="81"/>
    </location>
    <ligand>
        <name>ATP</name>
        <dbReference type="ChEBI" id="CHEBI:30616"/>
    </ligand>
</feature>
<feature type="binding site" evidence="8">
    <location>
        <position position="251"/>
    </location>
    <ligand>
        <name>Mg(2+)</name>
        <dbReference type="ChEBI" id="CHEBI:18420"/>
    </ligand>
</feature>
<reference evidence="9 10" key="1">
    <citation type="submission" date="2023-01" db="EMBL/GenBank/DDBJ databases">
        <title>Complete genome sequence of Marinomonas pontica strain 200518_36.</title>
        <authorList>
            <person name="Ueki S."/>
            <person name="Gajardo G."/>
            <person name="Maruyama F."/>
        </authorList>
    </citation>
    <scope>NUCLEOTIDE SEQUENCE [LARGE SCALE GENOMIC DNA]</scope>
    <source>
        <strain evidence="9 10">200518_36</strain>
    </source>
</reference>
<feature type="binding site" evidence="8">
    <location>
        <position position="115"/>
    </location>
    <ligand>
        <name>ATP</name>
        <dbReference type="ChEBI" id="CHEBI:30616"/>
    </ligand>
</feature>
<dbReference type="PANTHER" id="PTHR32057">
    <property type="entry name" value="PROTEIN ADENYLYLTRANSFERASE SELO, MITOCHONDRIAL"/>
    <property type="match status" value="1"/>
</dbReference>
<comment type="catalytic activity">
    <reaction evidence="8">
        <text>L-seryl-[protein] + UTP = O-(5'-uridylyl)-L-seryl-[protein] + diphosphate</text>
        <dbReference type="Rhea" id="RHEA:64604"/>
        <dbReference type="Rhea" id="RHEA-COMP:9863"/>
        <dbReference type="Rhea" id="RHEA-COMP:16635"/>
        <dbReference type="ChEBI" id="CHEBI:29999"/>
        <dbReference type="ChEBI" id="CHEBI:33019"/>
        <dbReference type="ChEBI" id="CHEBI:46398"/>
        <dbReference type="ChEBI" id="CHEBI:156051"/>
    </reaction>
</comment>
<dbReference type="Proteomes" id="UP001307608">
    <property type="component" value="Chromosome"/>
</dbReference>
<feature type="binding site" evidence="8">
    <location>
        <position position="242"/>
    </location>
    <ligand>
        <name>Mg(2+)</name>
        <dbReference type="ChEBI" id="CHEBI:18420"/>
    </ligand>
</feature>
<name>A0ABN6WLN7_9GAMM</name>
<evidence type="ECO:0000256" key="6">
    <source>
        <dbReference type="ARBA" id="ARBA00022840"/>
    </source>
</evidence>
<accession>A0ABN6WLN7</accession>
<comment type="catalytic activity">
    <reaction evidence="8">
        <text>L-threonyl-[protein] + ATP = 3-O-(5'-adenylyl)-L-threonyl-[protein] + diphosphate</text>
        <dbReference type="Rhea" id="RHEA:54292"/>
        <dbReference type="Rhea" id="RHEA-COMP:11060"/>
        <dbReference type="Rhea" id="RHEA-COMP:13847"/>
        <dbReference type="ChEBI" id="CHEBI:30013"/>
        <dbReference type="ChEBI" id="CHEBI:30616"/>
        <dbReference type="ChEBI" id="CHEBI:33019"/>
        <dbReference type="ChEBI" id="CHEBI:138113"/>
        <dbReference type="EC" id="2.7.7.108"/>
    </reaction>
</comment>
<organism evidence="9 10">
    <name type="scientific">Marinomonas pontica</name>
    <dbReference type="NCBI Taxonomy" id="264739"/>
    <lineage>
        <taxon>Bacteria</taxon>
        <taxon>Pseudomonadati</taxon>
        <taxon>Pseudomonadota</taxon>
        <taxon>Gammaproteobacteria</taxon>
        <taxon>Oceanospirillales</taxon>
        <taxon>Oceanospirillaceae</taxon>
        <taxon>Marinomonas</taxon>
    </lineage>
</organism>
<keyword evidence="7 8" id="KW-0460">Magnesium</keyword>
<dbReference type="EMBL" id="AP027271">
    <property type="protein sequence ID" value="BDX02727.1"/>
    <property type="molecule type" value="Genomic_DNA"/>
</dbReference>
<proteinExistence type="inferred from homology"/>
<evidence type="ECO:0000256" key="8">
    <source>
        <dbReference type="HAMAP-Rule" id="MF_00692"/>
    </source>
</evidence>
<evidence type="ECO:0000256" key="4">
    <source>
        <dbReference type="ARBA" id="ARBA00022723"/>
    </source>
</evidence>
<comment type="similarity">
    <text evidence="1 8">Belongs to the SELO family.</text>
</comment>
<keyword evidence="6 8" id="KW-0067">ATP-binding</keyword>
<protein>
    <recommendedName>
        <fullName evidence="8">Protein nucleotidyltransferase YdiU</fullName>
        <ecNumber evidence="8">2.7.7.-</ecNumber>
    </recommendedName>
    <alternativeName>
        <fullName evidence="8">Protein adenylyltransferase YdiU</fullName>
        <ecNumber evidence="8">2.7.7.108</ecNumber>
    </alternativeName>
    <alternativeName>
        <fullName evidence="8">Protein uridylyltransferase YdiU</fullName>
        <ecNumber evidence="8">2.7.7.-</ecNumber>
    </alternativeName>
</protein>
<dbReference type="HAMAP" id="MF_00692">
    <property type="entry name" value="SelO"/>
    <property type="match status" value="1"/>
</dbReference>
<feature type="binding site" evidence="8">
    <location>
        <position position="251"/>
    </location>
    <ligand>
        <name>ATP</name>
        <dbReference type="ChEBI" id="CHEBI:30616"/>
    </ligand>
</feature>
<feature type="binding site" evidence="8">
    <location>
        <position position="82"/>
    </location>
    <ligand>
        <name>ATP</name>
        <dbReference type="ChEBI" id="CHEBI:30616"/>
    </ligand>
</feature>
<evidence type="ECO:0000313" key="9">
    <source>
        <dbReference type="EMBL" id="BDX02727.1"/>
    </source>
</evidence>
<dbReference type="RefSeq" id="WP_338266694.1">
    <property type="nucleotide sequence ID" value="NZ_AP027271.1"/>
</dbReference>
<gene>
    <name evidence="8" type="primary">ydiU</name>
    <name evidence="8" type="synonym">selO</name>
    <name evidence="9" type="ORF">MACH16_14750</name>
</gene>
<comment type="cofactor">
    <cofactor evidence="8">
        <name>Mg(2+)</name>
        <dbReference type="ChEBI" id="CHEBI:18420"/>
    </cofactor>
    <cofactor evidence="8">
        <name>Mn(2+)</name>
        <dbReference type="ChEBI" id="CHEBI:29035"/>
    </cofactor>
</comment>
<dbReference type="InterPro" id="IPR003846">
    <property type="entry name" value="SelO"/>
</dbReference>
<keyword evidence="3 8" id="KW-0548">Nucleotidyltransferase</keyword>
<feature type="binding site" evidence="8">
    <location>
        <position position="102"/>
    </location>
    <ligand>
        <name>ATP</name>
        <dbReference type="ChEBI" id="CHEBI:30616"/>
    </ligand>
</feature>
<keyword evidence="5 8" id="KW-0547">Nucleotide-binding</keyword>
<feature type="binding site" evidence="8">
    <location>
        <position position="172"/>
    </location>
    <ligand>
        <name>ATP</name>
        <dbReference type="ChEBI" id="CHEBI:30616"/>
    </ligand>
</feature>
<comment type="catalytic activity">
    <reaction evidence="8">
        <text>L-tyrosyl-[protein] + UTP = O-(5'-uridylyl)-L-tyrosyl-[protein] + diphosphate</text>
        <dbReference type="Rhea" id="RHEA:83887"/>
        <dbReference type="Rhea" id="RHEA-COMP:10136"/>
        <dbReference type="Rhea" id="RHEA-COMP:20238"/>
        <dbReference type="ChEBI" id="CHEBI:33019"/>
        <dbReference type="ChEBI" id="CHEBI:46398"/>
        <dbReference type="ChEBI" id="CHEBI:46858"/>
        <dbReference type="ChEBI" id="CHEBI:90602"/>
    </reaction>
</comment>
<dbReference type="Pfam" id="PF02696">
    <property type="entry name" value="SelO"/>
    <property type="match status" value="1"/>
</dbReference>
<keyword evidence="2 8" id="KW-0808">Transferase</keyword>
<keyword evidence="10" id="KW-1185">Reference proteome</keyword>
<dbReference type="EC" id="2.7.7.108" evidence="8"/>
<feature type="binding site" evidence="8">
    <location>
        <position position="79"/>
    </location>
    <ligand>
        <name>ATP</name>
        <dbReference type="ChEBI" id="CHEBI:30616"/>
    </ligand>
</feature>
<evidence type="ECO:0000256" key="2">
    <source>
        <dbReference type="ARBA" id="ARBA00022679"/>
    </source>
</evidence>
<comment type="catalytic activity">
    <reaction evidence="8">
        <text>L-tyrosyl-[protein] + ATP = O-(5'-adenylyl)-L-tyrosyl-[protein] + diphosphate</text>
        <dbReference type="Rhea" id="RHEA:54288"/>
        <dbReference type="Rhea" id="RHEA-COMP:10136"/>
        <dbReference type="Rhea" id="RHEA-COMP:13846"/>
        <dbReference type="ChEBI" id="CHEBI:30616"/>
        <dbReference type="ChEBI" id="CHEBI:33019"/>
        <dbReference type="ChEBI" id="CHEBI:46858"/>
        <dbReference type="ChEBI" id="CHEBI:83624"/>
        <dbReference type="EC" id="2.7.7.108"/>
    </reaction>
</comment>
<evidence type="ECO:0000313" key="10">
    <source>
        <dbReference type="Proteomes" id="UP001307608"/>
    </source>
</evidence>